<evidence type="ECO:0000313" key="3">
    <source>
        <dbReference type="Proteomes" id="UP000078540"/>
    </source>
</evidence>
<dbReference type="AlphaFoldDB" id="A0A195BU17"/>
<sequence length="267" mass="30966">MKMQTRIILTGCFVIMIFNNFSTSVKVSSKVDLDSNENEETLDNPTFTILNLKKSANSPESILRTSNPSTLIWHQGNEFVKEPRKRRIYTLHENSAKQPKIINNIQVVVNNNDSIPNENSCKYSICNVSISSKSDEKGNIVTEVYFSIITKAKPNIKIDDVPVINSFRGINEDYEQPIFHSINSPRSIDAHLYFNNIPQVQSNYHGYNEPRYGRTFRQPHQMNWNYHFGNHDNVKFRDHNTWVRDRPIVDDKIEPPLSKTKLSDDTY</sequence>
<keyword evidence="1" id="KW-0732">Signal</keyword>
<dbReference type="EMBL" id="KQ976409">
    <property type="protein sequence ID" value="KYM90965.1"/>
    <property type="molecule type" value="Genomic_DNA"/>
</dbReference>
<keyword evidence="3" id="KW-1185">Reference proteome</keyword>
<feature type="chain" id="PRO_5008269672" evidence="1">
    <location>
        <begin position="25"/>
        <end position="267"/>
    </location>
</feature>
<proteinExistence type="predicted"/>
<gene>
    <name evidence="2" type="ORF">ALC53_01731</name>
</gene>
<evidence type="ECO:0000256" key="1">
    <source>
        <dbReference type="SAM" id="SignalP"/>
    </source>
</evidence>
<protein>
    <submittedName>
        <fullName evidence="2">Uncharacterized protein</fullName>
    </submittedName>
</protein>
<reference evidence="2 3" key="1">
    <citation type="submission" date="2015-09" db="EMBL/GenBank/DDBJ databases">
        <title>Atta colombica WGS genome.</title>
        <authorList>
            <person name="Nygaard S."/>
            <person name="Hu H."/>
            <person name="Boomsma J."/>
            <person name="Zhang G."/>
        </authorList>
    </citation>
    <scope>NUCLEOTIDE SEQUENCE [LARGE SCALE GENOMIC DNA]</scope>
    <source>
        <strain evidence="2">Treedump-2</strain>
        <tissue evidence="2">Whole body</tissue>
    </source>
</reference>
<accession>A0A195BU17</accession>
<dbReference type="Proteomes" id="UP000078540">
    <property type="component" value="Unassembled WGS sequence"/>
</dbReference>
<evidence type="ECO:0000313" key="2">
    <source>
        <dbReference type="EMBL" id="KYM90965.1"/>
    </source>
</evidence>
<feature type="signal peptide" evidence="1">
    <location>
        <begin position="1"/>
        <end position="24"/>
    </location>
</feature>
<name>A0A195BU17_9HYME</name>
<organism evidence="2 3">
    <name type="scientific">Atta colombica</name>
    <dbReference type="NCBI Taxonomy" id="520822"/>
    <lineage>
        <taxon>Eukaryota</taxon>
        <taxon>Metazoa</taxon>
        <taxon>Ecdysozoa</taxon>
        <taxon>Arthropoda</taxon>
        <taxon>Hexapoda</taxon>
        <taxon>Insecta</taxon>
        <taxon>Pterygota</taxon>
        <taxon>Neoptera</taxon>
        <taxon>Endopterygota</taxon>
        <taxon>Hymenoptera</taxon>
        <taxon>Apocrita</taxon>
        <taxon>Aculeata</taxon>
        <taxon>Formicoidea</taxon>
        <taxon>Formicidae</taxon>
        <taxon>Myrmicinae</taxon>
        <taxon>Atta</taxon>
    </lineage>
</organism>